<dbReference type="Pfam" id="PF08327">
    <property type="entry name" value="AHSA1"/>
    <property type="match status" value="1"/>
</dbReference>
<evidence type="ECO:0000313" key="4">
    <source>
        <dbReference type="Proteomes" id="UP001597213"/>
    </source>
</evidence>
<gene>
    <name evidence="3" type="ORF">ACFSCT_14740</name>
</gene>
<dbReference type="RefSeq" id="WP_379143939.1">
    <property type="nucleotide sequence ID" value="NZ_JBHUEN010000043.1"/>
</dbReference>
<dbReference type="Proteomes" id="UP001597213">
    <property type="component" value="Unassembled WGS sequence"/>
</dbReference>
<keyword evidence="4" id="KW-1185">Reference proteome</keyword>
<sequence length="158" mass="17551">MKSKTTIEGNDLIITRHIAASPEVIWDALTNPEKLKIWFAPRPWKITDIVLEPHPGGRFQLTMVGPDGEGEGCDPNEGCVLLVEPNRRIAWTDALAGGFRPNAKPFMTAIITLEPKDGGTQYTARALHSNGEDRQRHEEMGFAEGWGTCIEQLVEMVE</sequence>
<dbReference type="InterPro" id="IPR013538">
    <property type="entry name" value="ASHA1/2-like_C"/>
</dbReference>
<reference evidence="4" key="1">
    <citation type="journal article" date="2019" name="Int. J. Syst. Evol. Microbiol.">
        <title>The Global Catalogue of Microorganisms (GCM) 10K type strain sequencing project: providing services to taxonomists for standard genome sequencing and annotation.</title>
        <authorList>
            <consortium name="The Broad Institute Genomics Platform"/>
            <consortium name="The Broad Institute Genome Sequencing Center for Infectious Disease"/>
            <person name="Wu L."/>
            <person name="Ma J."/>
        </authorList>
    </citation>
    <scope>NUCLEOTIDE SEQUENCE [LARGE SCALE GENOMIC DNA]</scope>
    <source>
        <strain evidence="4">CCUG 56029</strain>
    </source>
</reference>
<feature type="domain" description="Activator of Hsp90 ATPase homologue 1/2-like C-terminal" evidence="2">
    <location>
        <begin position="20"/>
        <end position="158"/>
    </location>
</feature>
<accession>A0ABW4RA27</accession>
<organism evidence="3 4">
    <name type="scientific">Paracoccus pacificus</name>
    <dbReference type="NCBI Taxonomy" id="1463598"/>
    <lineage>
        <taxon>Bacteria</taxon>
        <taxon>Pseudomonadati</taxon>
        <taxon>Pseudomonadota</taxon>
        <taxon>Alphaproteobacteria</taxon>
        <taxon>Rhodobacterales</taxon>
        <taxon>Paracoccaceae</taxon>
        <taxon>Paracoccus</taxon>
    </lineage>
</organism>
<name>A0ABW4RA27_9RHOB</name>
<comment type="similarity">
    <text evidence="1">Belongs to the AHA1 family.</text>
</comment>
<evidence type="ECO:0000256" key="1">
    <source>
        <dbReference type="ARBA" id="ARBA00006817"/>
    </source>
</evidence>
<comment type="caution">
    <text evidence="3">The sequence shown here is derived from an EMBL/GenBank/DDBJ whole genome shotgun (WGS) entry which is preliminary data.</text>
</comment>
<protein>
    <submittedName>
        <fullName evidence="3">SRPBCC family protein</fullName>
    </submittedName>
</protein>
<proteinExistence type="inferred from homology"/>
<evidence type="ECO:0000313" key="3">
    <source>
        <dbReference type="EMBL" id="MFD1882977.1"/>
    </source>
</evidence>
<dbReference type="CDD" id="cd08896">
    <property type="entry name" value="SRPBCC_CalC_Aha1-like_3"/>
    <property type="match status" value="1"/>
</dbReference>
<evidence type="ECO:0000259" key="2">
    <source>
        <dbReference type="Pfam" id="PF08327"/>
    </source>
</evidence>
<dbReference type="EMBL" id="JBHUEN010000043">
    <property type="protein sequence ID" value="MFD1882977.1"/>
    <property type="molecule type" value="Genomic_DNA"/>
</dbReference>
<dbReference type="SUPFAM" id="SSF55961">
    <property type="entry name" value="Bet v1-like"/>
    <property type="match status" value="1"/>
</dbReference>
<dbReference type="Gene3D" id="3.30.530.20">
    <property type="match status" value="1"/>
</dbReference>
<dbReference type="InterPro" id="IPR023393">
    <property type="entry name" value="START-like_dom_sf"/>
</dbReference>